<evidence type="ECO:0008006" key="3">
    <source>
        <dbReference type="Google" id="ProtNLM"/>
    </source>
</evidence>
<dbReference type="PANTHER" id="PTHR47381:SF3">
    <property type="entry name" value="ALPHA_BETA-HYDROLASES SUPERFAMILY PROTEIN"/>
    <property type="match status" value="1"/>
</dbReference>
<dbReference type="AlphaFoldDB" id="A0A9P5G9I0"/>
<dbReference type="Gene3D" id="3.40.50.1820">
    <property type="entry name" value="alpha/beta hydrolase"/>
    <property type="match status" value="1"/>
</dbReference>
<dbReference type="PANTHER" id="PTHR47381">
    <property type="entry name" value="ALPHA/BETA-HYDROLASES SUPERFAMILY PROTEIN"/>
    <property type="match status" value="1"/>
</dbReference>
<comment type="caution">
    <text evidence="1">The sequence shown here is derived from an EMBL/GenBank/DDBJ whole genome shotgun (WGS) entry which is preliminary data.</text>
</comment>
<accession>A0A9P5G9I0</accession>
<protein>
    <recommendedName>
        <fullName evidence="3">AB hydrolase-1 domain-containing protein</fullName>
    </recommendedName>
</protein>
<dbReference type="SUPFAM" id="SSF53474">
    <property type="entry name" value="alpha/beta-Hydrolases"/>
    <property type="match status" value="1"/>
</dbReference>
<evidence type="ECO:0000313" key="1">
    <source>
        <dbReference type="EMBL" id="KAF5104416.1"/>
    </source>
</evidence>
<organism evidence="1 2">
    <name type="scientific">Geotrichum candidum</name>
    <name type="common">Oospora lactis</name>
    <name type="synonym">Dipodascus geotrichum</name>
    <dbReference type="NCBI Taxonomy" id="1173061"/>
    <lineage>
        <taxon>Eukaryota</taxon>
        <taxon>Fungi</taxon>
        <taxon>Dikarya</taxon>
        <taxon>Ascomycota</taxon>
        <taxon>Saccharomycotina</taxon>
        <taxon>Dipodascomycetes</taxon>
        <taxon>Dipodascales</taxon>
        <taxon>Dipodascaceae</taxon>
        <taxon>Geotrichum</taxon>
    </lineage>
</organism>
<dbReference type="InterPro" id="IPR029058">
    <property type="entry name" value="AB_hydrolase_fold"/>
</dbReference>
<dbReference type="Proteomes" id="UP000750522">
    <property type="component" value="Unassembled WGS sequence"/>
</dbReference>
<name>A0A9P5G9I0_GEOCN</name>
<dbReference type="EMBL" id="QQZK01000008">
    <property type="protein sequence ID" value="KAF5104416.1"/>
    <property type="molecule type" value="Genomic_DNA"/>
</dbReference>
<proteinExistence type="predicted"/>
<reference evidence="1" key="2">
    <citation type="submission" date="2020-01" db="EMBL/GenBank/DDBJ databases">
        <authorList>
            <person name="Perkins V."/>
            <person name="Lessard M.-H."/>
            <person name="Dugat-Bony E."/>
            <person name="Frenette M."/>
            <person name="Labrie S."/>
        </authorList>
    </citation>
    <scope>NUCLEOTIDE SEQUENCE</scope>
    <source>
        <strain evidence="1">LMA-70</strain>
    </source>
</reference>
<reference evidence="1" key="1">
    <citation type="journal article" date="2020" name="Front. Microbiol.">
        <title>Phenotypic and Genetic Characterization of the Cheese Ripening Yeast Geotrichum candidum.</title>
        <authorList>
            <person name="Perkins V."/>
            <person name="Vignola S."/>
            <person name="Lessard M.H."/>
            <person name="Plante P.L."/>
            <person name="Corbeil J."/>
            <person name="Dugat-Bony E."/>
            <person name="Frenette M."/>
            <person name="Labrie S."/>
        </authorList>
    </citation>
    <scope>NUCLEOTIDE SEQUENCE</scope>
    <source>
        <strain evidence="1">LMA-70</strain>
    </source>
</reference>
<gene>
    <name evidence="1" type="ORF">DV451_000651</name>
</gene>
<evidence type="ECO:0000313" key="2">
    <source>
        <dbReference type="Proteomes" id="UP000750522"/>
    </source>
</evidence>
<sequence>MATAIAEIALKSDTSLASHDVIQIAGINTHVYGVDQAVKQAAANPQTSHWIVLHLAHPRTRSYTYAERMAHLVLDSYYKASDSADGTPLPPLLAVTFDLRNHGERKVSEKANEDWARGNLMHAQDMFSGIIGTAQDVELVIDMLPAYLDPLILLRGKSAEGVTAPTKVVNVVSGVSQGGHISWQVAATGKAVAVVPIIGSPYLTFMLLQRLLVQVRKLEPTEADAVLNAVGVPLYELSYADLQAKVFKGKSDHLEQYWPEALHKLVAAADNRVFTGISQHKVSVRIINSREDPLVPARFSLPWLKQQGVLTEEDTSPLLFQQDNVGHVCTPVMVDELSEHLVRVVRSM</sequence>